<dbReference type="OrthoDB" id="9914329at2"/>
<comment type="caution">
    <text evidence="1">The sequence shown here is derived from an EMBL/GenBank/DDBJ whole genome shotgun (WGS) entry which is preliminary data.</text>
</comment>
<dbReference type="RefSeq" id="WP_145643550.1">
    <property type="nucleotide sequence ID" value="NZ_VIWP01000018.1"/>
</dbReference>
<dbReference type="EMBL" id="VIWP01000018">
    <property type="protein sequence ID" value="TWF43860.1"/>
    <property type="molecule type" value="Genomic_DNA"/>
</dbReference>
<accession>A0A561Q0J1</accession>
<proteinExistence type="predicted"/>
<dbReference type="InterPro" id="IPR036890">
    <property type="entry name" value="HATPase_C_sf"/>
</dbReference>
<evidence type="ECO:0000313" key="1">
    <source>
        <dbReference type="EMBL" id="TWF43860.1"/>
    </source>
</evidence>
<evidence type="ECO:0008006" key="3">
    <source>
        <dbReference type="Google" id="ProtNLM"/>
    </source>
</evidence>
<dbReference type="Gene3D" id="3.30.565.10">
    <property type="entry name" value="Histidine kinase-like ATPase, C-terminal domain"/>
    <property type="match status" value="1"/>
</dbReference>
<organism evidence="1 2">
    <name type="scientific">Neorhizobium alkalisoli</name>
    <dbReference type="NCBI Taxonomy" id="528178"/>
    <lineage>
        <taxon>Bacteria</taxon>
        <taxon>Pseudomonadati</taxon>
        <taxon>Pseudomonadota</taxon>
        <taxon>Alphaproteobacteria</taxon>
        <taxon>Hyphomicrobiales</taxon>
        <taxon>Rhizobiaceae</taxon>
        <taxon>Rhizobium/Agrobacterium group</taxon>
        <taxon>Neorhizobium</taxon>
    </lineage>
</organism>
<dbReference type="SUPFAM" id="SSF55874">
    <property type="entry name" value="ATPase domain of HSP90 chaperone/DNA topoisomerase II/histidine kinase"/>
    <property type="match status" value="1"/>
</dbReference>
<evidence type="ECO:0000313" key="2">
    <source>
        <dbReference type="Proteomes" id="UP000320653"/>
    </source>
</evidence>
<name>A0A561Q0J1_9HYPH</name>
<dbReference type="AlphaFoldDB" id="A0A561Q0J1"/>
<keyword evidence="2" id="KW-1185">Reference proteome</keyword>
<protein>
    <recommendedName>
        <fullName evidence="3">Two-component sensor histidine kinase</fullName>
    </recommendedName>
</protein>
<reference evidence="1 2" key="1">
    <citation type="submission" date="2019-06" db="EMBL/GenBank/DDBJ databases">
        <title>Sorghum-associated microbial communities from plants grown in Nebraska, USA.</title>
        <authorList>
            <person name="Schachtman D."/>
        </authorList>
    </citation>
    <scope>NUCLEOTIDE SEQUENCE [LARGE SCALE GENOMIC DNA]</scope>
    <source>
        <strain evidence="1 2">1225</strain>
    </source>
</reference>
<gene>
    <name evidence="1" type="ORF">FHW37_11812</name>
</gene>
<sequence>MDFAPHTERTFEKGSQEQRLQELEVSGGQAARLRLLGRMTSSFVLDTRQPLAVIVTDCGTAQRLLVSGRDTTEQMEVLLSRIVQCARWADEVIGFADRMIARRISTLALVDINSLAKSAVQFSQCESFSRAVTLHLAQSPGRALVLGDELQLLQVVVTLLVSTLQQQPARKTERHAVHLCIADIGDEIVLDIGTPLTSGNGKLEDQRKRTTKADSDVDICRSIVEAHQGALECRRGRSGVMFRMRLPRVSDRLERSHSHSQPSSLKDS</sequence>
<dbReference type="Proteomes" id="UP000320653">
    <property type="component" value="Unassembled WGS sequence"/>
</dbReference>